<accession>A0A0R3UAI2</accession>
<protein>
    <submittedName>
        <fullName evidence="1">Uncharacterized protein</fullName>
    </submittedName>
</protein>
<keyword evidence="2" id="KW-1185">Reference proteome</keyword>
<evidence type="ECO:0000313" key="2">
    <source>
        <dbReference type="Proteomes" id="UP000267029"/>
    </source>
</evidence>
<dbReference type="EMBL" id="UXSR01001109">
    <property type="protein sequence ID" value="VDD77928.1"/>
    <property type="molecule type" value="Genomic_DNA"/>
</dbReference>
<proteinExistence type="predicted"/>
<sequence>MDASQGGLGSLSPSQRTQLVDQMKAEVAIASARELMDHLQSVRDKILSSTSSIVHLRHRL</sequence>
<gene>
    <name evidence="1" type="ORF">MCOS_LOCUS3931</name>
</gene>
<dbReference type="OrthoDB" id="7813104at2759"/>
<dbReference type="AlphaFoldDB" id="A0A0R3UAI2"/>
<organism evidence="1 2">
    <name type="scientific">Mesocestoides corti</name>
    <name type="common">Flatworm</name>
    <dbReference type="NCBI Taxonomy" id="53468"/>
    <lineage>
        <taxon>Eukaryota</taxon>
        <taxon>Metazoa</taxon>
        <taxon>Spiralia</taxon>
        <taxon>Lophotrochozoa</taxon>
        <taxon>Platyhelminthes</taxon>
        <taxon>Cestoda</taxon>
        <taxon>Eucestoda</taxon>
        <taxon>Cyclophyllidea</taxon>
        <taxon>Mesocestoididae</taxon>
        <taxon>Mesocestoides</taxon>
    </lineage>
</organism>
<dbReference type="STRING" id="53468.A0A0R3UAI2"/>
<dbReference type="Proteomes" id="UP000267029">
    <property type="component" value="Unassembled WGS sequence"/>
</dbReference>
<evidence type="ECO:0000313" key="1">
    <source>
        <dbReference type="EMBL" id="VDD77928.1"/>
    </source>
</evidence>
<name>A0A0R3UAI2_MESCO</name>
<reference evidence="1 2" key="1">
    <citation type="submission" date="2018-10" db="EMBL/GenBank/DDBJ databases">
        <authorList>
            <consortium name="Pathogen Informatics"/>
        </authorList>
    </citation>
    <scope>NUCLEOTIDE SEQUENCE [LARGE SCALE GENOMIC DNA]</scope>
</reference>